<keyword evidence="11" id="KW-1185">Reference proteome</keyword>
<dbReference type="GO" id="GO:0050660">
    <property type="term" value="F:flavin adenine dinucleotide binding"/>
    <property type="evidence" value="ECO:0000318"/>
    <property type="project" value="GO_Central"/>
</dbReference>
<dbReference type="PANTHER" id="PTHR43539:SF56">
    <property type="entry name" value="EXPRESSED PROTEIN"/>
    <property type="match status" value="1"/>
</dbReference>
<evidence type="ECO:0000256" key="2">
    <source>
        <dbReference type="ARBA" id="ARBA00009183"/>
    </source>
</evidence>
<dbReference type="EC" id="1.14.13.168" evidence="8"/>
<evidence type="ECO:0000256" key="9">
    <source>
        <dbReference type="ARBA" id="ARBA00047707"/>
    </source>
</evidence>
<dbReference type="PRINTS" id="PR00469">
    <property type="entry name" value="PNDRDTASEII"/>
</dbReference>
<gene>
    <name evidence="10" type="ORF">ZOSMA_123G00190</name>
</gene>
<evidence type="ECO:0000256" key="4">
    <source>
        <dbReference type="ARBA" id="ARBA00022827"/>
    </source>
</evidence>
<dbReference type="PROSITE" id="PS51257">
    <property type="entry name" value="PROKAR_LIPOPROTEIN"/>
    <property type="match status" value="1"/>
</dbReference>
<reference evidence="11" key="1">
    <citation type="journal article" date="2016" name="Nature">
        <title>The genome of the seagrass Zostera marina reveals angiosperm adaptation to the sea.</title>
        <authorList>
            <person name="Olsen J.L."/>
            <person name="Rouze P."/>
            <person name="Verhelst B."/>
            <person name="Lin Y.-C."/>
            <person name="Bayer T."/>
            <person name="Collen J."/>
            <person name="Dattolo E."/>
            <person name="De Paoli E."/>
            <person name="Dittami S."/>
            <person name="Maumus F."/>
            <person name="Michel G."/>
            <person name="Kersting A."/>
            <person name="Lauritano C."/>
            <person name="Lohaus R."/>
            <person name="Toepel M."/>
            <person name="Tonon T."/>
            <person name="Vanneste K."/>
            <person name="Amirebrahimi M."/>
            <person name="Brakel J."/>
            <person name="Bostroem C."/>
            <person name="Chovatia M."/>
            <person name="Grimwood J."/>
            <person name="Jenkins J.W."/>
            <person name="Jueterbock A."/>
            <person name="Mraz A."/>
            <person name="Stam W.T."/>
            <person name="Tice H."/>
            <person name="Bornberg-Bauer E."/>
            <person name="Green P.J."/>
            <person name="Pearson G.A."/>
            <person name="Procaccini G."/>
            <person name="Duarte C.M."/>
            <person name="Schmutz J."/>
            <person name="Reusch T.B.H."/>
            <person name="Van de Peer Y."/>
        </authorList>
    </citation>
    <scope>NUCLEOTIDE SEQUENCE [LARGE SCALE GENOMIC DNA]</scope>
    <source>
        <strain evidence="11">cv. Finnish</strain>
    </source>
</reference>
<dbReference type="Pfam" id="PF13738">
    <property type="entry name" value="Pyr_redox_3"/>
    <property type="match status" value="1"/>
</dbReference>
<dbReference type="PRINTS" id="PR00368">
    <property type="entry name" value="FADPNR"/>
</dbReference>
<dbReference type="OMA" id="VTVEVSC"/>
<evidence type="ECO:0000313" key="10">
    <source>
        <dbReference type="EMBL" id="KMZ74671.1"/>
    </source>
</evidence>
<comment type="caution">
    <text evidence="10">The sequence shown here is derived from an EMBL/GenBank/DDBJ whole genome shotgun (WGS) entry which is preliminary data.</text>
</comment>
<keyword evidence="3" id="KW-0285">Flavoprotein</keyword>
<evidence type="ECO:0000256" key="8">
    <source>
        <dbReference type="ARBA" id="ARBA00039148"/>
    </source>
</evidence>
<dbReference type="GO" id="GO:0103075">
    <property type="term" value="F:indole-3-pyruvate monooxygenase activity"/>
    <property type="evidence" value="ECO:0007669"/>
    <property type="project" value="UniProtKB-EC"/>
</dbReference>
<evidence type="ECO:0000256" key="5">
    <source>
        <dbReference type="ARBA" id="ARBA00022857"/>
    </source>
</evidence>
<evidence type="ECO:0000313" key="11">
    <source>
        <dbReference type="Proteomes" id="UP000036987"/>
    </source>
</evidence>
<keyword evidence="10" id="KW-0670">Pyruvate</keyword>
<dbReference type="Proteomes" id="UP000036987">
    <property type="component" value="Unassembled WGS sequence"/>
</dbReference>
<dbReference type="Gene3D" id="3.50.50.60">
    <property type="entry name" value="FAD/NAD(P)-binding domain"/>
    <property type="match status" value="1"/>
</dbReference>
<organism evidence="10 11">
    <name type="scientific">Zostera marina</name>
    <name type="common">Eelgrass</name>
    <dbReference type="NCBI Taxonomy" id="29655"/>
    <lineage>
        <taxon>Eukaryota</taxon>
        <taxon>Viridiplantae</taxon>
        <taxon>Streptophyta</taxon>
        <taxon>Embryophyta</taxon>
        <taxon>Tracheophyta</taxon>
        <taxon>Spermatophyta</taxon>
        <taxon>Magnoliopsida</taxon>
        <taxon>Liliopsida</taxon>
        <taxon>Zosteraceae</taxon>
        <taxon>Zostera</taxon>
    </lineage>
</organism>
<name>A0A0K9Q074_ZOSMR</name>
<dbReference type="SUPFAM" id="SSF51905">
    <property type="entry name" value="FAD/NAD(P)-binding domain"/>
    <property type="match status" value="2"/>
</dbReference>
<dbReference type="PANTHER" id="PTHR43539">
    <property type="entry name" value="FLAVIN-BINDING MONOOXYGENASE-LIKE PROTEIN (AFU_ORTHOLOGUE AFUA_4G09220)"/>
    <property type="match status" value="1"/>
</dbReference>
<dbReference type="GO" id="GO:0009851">
    <property type="term" value="P:auxin biosynthetic process"/>
    <property type="evidence" value="ECO:0007669"/>
    <property type="project" value="UniProtKB-ARBA"/>
</dbReference>
<comment type="catalytic activity">
    <reaction evidence="9">
        <text>indole-3-pyruvate + NADPH + O2 + H(+) = (indol-3-yl)acetate + CO2 + NADP(+) + H2O</text>
        <dbReference type="Rhea" id="RHEA:34331"/>
        <dbReference type="ChEBI" id="CHEBI:15377"/>
        <dbReference type="ChEBI" id="CHEBI:15378"/>
        <dbReference type="ChEBI" id="CHEBI:15379"/>
        <dbReference type="ChEBI" id="CHEBI:16526"/>
        <dbReference type="ChEBI" id="CHEBI:17640"/>
        <dbReference type="ChEBI" id="CHEBI:30854"/>
        <dbReference type="ChEBI" id="CHEBI:57783"/>
        <dbReference type="ChEBI" id="CHEBI:58349"/>
        <dbReference type="EC" id="1.14.13.168"/>
    </reaction>
</comment>
<dbReference type="AlphaFoldDB" id="A0A0K9Q074"/>
<dbReference type="InterPro" id="IPR036188">
    <property type="entry name" value="FAD/NAD-bd_sf"/>
</dbReference>
<dbReference type="EMBL" id="LFYR01000252">
    <property type="protein sequence ID" value="KMZ74671.1"/>
    <property type="molecule type" value="Genomic_DNA"/>
</dbReference>
<evidence type="ECO:0000256" key="1">
    <source>
        <dbReference type="ARBA" id="ARBA00001974"/>
    </source>
</evidence>
<sequence length="399" mass="44993">MGSSKAKRVCIPGAVIVGAGPSGIATAACLRERGVPFLILEKESCVVSSWKMKMYDNLRLHLPKQFCQLPMVPFPEDFPVYPTRQQFVEYVDEYVQRFQIEPVFGVEVRLAEYDRSIGFWKVMAGENEIVCQWLVIATGENGEAVIPKFAGMDEFAGKVLHTMEYMSFHQFHGQRVLVVGCGNSAMEICLDLCNNSSVRTSMVVRNELHILPKEMLGRSVFELSMWLLKWLPIKIVDPLILFFSWIYLGDTSKYGLRRPKIGPLQLKNTTGKSPVLDVGALSKIKLGQIKIFPGIKRLTSDEVEFIDGRKEEFESIILATGYKTNIPSWLKNGDQFFNGKEGFLRNPFPNNWKGENGIYAAGFTKKGLLGISIDAHKIAQDIFSQWDSKTAISLLNYIN</sequence>
<dbReference type="GO" id="GO:0004497">
    <property type="term" value="F:monooxygenase activity"/>
    <property type="evidence" value="ECO:0000318"/>
    <property type="project" value="GO_Central"/>
</dbReference>
<keyword evidence="4" id="KW-0274">FAD</keyword>
<evidence type="ECO:0000256" key="7">
    <source>
        <dbReference type="ARBA" id="ARBA00023033"/>
    </source>
</evidence>
<keyword evidence="7 10" id="KW-0503">Monooxygenase</keyword>
<accession>A0A0K9Q074</accession>
<comment type="similarity">
    <text evidence="2">Belongs to the FMO family.</text>
</comment>
<evidence type="ECO:0000256" key="3">
    <source>
        <dbReference type="ARBA" id="ARBA00022630"/>
    </source>
</evidence>
<dbReference type="FunFam" id="3.50.50.60:FF:000100">
    <property type="entry name" value="Flavin-containing monooxygenase"/>
    <property type="match status" value="1"/>
</dbReference>
<protein>
    <recommendedName>
        <fullName evidence="8">indole-3-pyruvate monooxygenase</fullName>
        <ecNumber evidence="8">1.14.13.168</ecNumber>
    </recommendedName>
</protein>
<dbReference type="InterPro" id="IPR050982">
    <property type="entry name" value="Auxin_biosynth/cation_transpt"/>
</dbReference>
<keyword evidence="6" id="KW-0560">Oxidoreductase</keyword>
<comment type="cofactor">
    <cofactor evidence="1">
        <name>FAD</name>
        <dbReference type="ChEBI" id="CHEBI:57692"/>
    </cofactor>
</comment>
<proteinExistence type="inferred from homology"/>
<dbReference type="OrthoDB" id="66881at2759"/>
<keyword evidence="5" id="KW-0521">NADP</keyword>
<dbReference type="STRING" id="29655.A0A0K9Q074"/>
<evidence type="ECO:0000256" key="6">
    <source>
        <dbReference type="ARBA" id="ARBA00023002"/>
    </source>
</evidence>